<dbReference type="InterPro" id="IPR023468">
    <property type="entry name" value="Riboflavin_kinase"/>
</dbReference>
<evidence type="ECO:0000256" key="7">
    <source>
        <dbReference type="ARBA" id="ARBA00047880"/>
    </source>
</evidence>
<name>A0ABX6H2W0_9MICO</name>
<evidence type="ECO:0000256" key="1">
    <source>
        <dbReference type="ARBA" id="ARBA00012105"/>
    </source>
</evidence>
<protein>
    <recommendedName>
        <fullName evidence="1">riboflavin kinase</fullName>
        <ecNumber evidence="1">2.7.1.26</ecNumber>
    </recommendedName>
</protein>
<keyword evidence="10" id="KW-1185">Reference proteome</keyword>
<proteinExistence type="predicted"/>
<dbReference type="EC" id="2.7.1.26" evidence="1"/>
<keyword evidence="6" id="KW-0067">ATP-binding</keyword>
<evidence type="ECO:0000256" key="4">
    <source>
        <dbReference type="ARBA" id="ARBA00022679"/>
    </source>
</evidence>
<evidence type="ECO:0000313" key="9">
    <source>
        <dbReference type="EMBL" id="QHC64136.1"/>
    </source>
</evidence>
<dbReference type="InterPro" id="IPR015865">
    <property type="entry name" value="Riboflavin_kinase_bac/euk"/>
</dbReference>
<evidence type="ECO:0000313" key="10">
    <source>
        <dbReference type="Proteomes" id="UP000464597"/>
    </source>
</evidence>
<dbReference type="Gene3D" id="2.40.30.30">
    <property type="entry name" value="Riboflavin kinase-like"/>
    <property type="match status" value="1"/>
</dbReference>
<sequence>MSAAHPDSPIVVTGVVVPGDQRGRLLGFPTANLPLDVGGLSDGVYAGTVIDETDGSTHLAAVSVGRRTSFYGRDGERLLEAHLLDYAGDLYGHAIRVELHAKLRPQRRYRGAEALVEQLRLDVAATRTWARERESAPPHRGRRLPVRARRVLDSRDLERRQAERESLRLAALARSVGELLESGAEREATHELVAERSRIPVAYLRWAYPTTQDLLAAASSVPRL</sequence>
<dbReference type="EMBL" id="CP047180">
    <property type="protein sequence ID" value="QHC64136.1"/>
    <property type="molecule type" value="Genomic_DNA"/>
</dbReference>
<evidence type="ECO:0000256" key="3">
    <source>
        <dbReference type="ARBA" id="ARBA00022643"/>
    </source>
</evidence>
<keyword evidence="5" id="KW-0547">Nucleotide-binding</keyword>
<dbReference type="InterPro" id="IPR023465">
    <property type="entry name" value="Riboflavin_kinase_dom_sf"/>
</dbReference>
<evidence type="ECO:0000256" key="2">
    <source>
        <dbReference type="ARBA" id="ARBA00022630"/>
    </source>
</evidence>
<comment type="catalytic activity">
    <reaction evidence="7">
        <text>riboflavin + ATP = FMN + ADP + H(+)</text>
        <dbReference type="Rhea" id="RHEA:14357"/>
        <dbReference type="ChEBI" id="CHEBI:15378"/>
        <dbReference type="ChEBI" id="CHEBI:30616"/>
        <dbReference type="ChEBI" id="CHEBI:57986"/>
        <dbReference type="ChEBI" id="CHEBI:58210"/>
        <dbReference type="ChEBI" id="CHEBI:456216"/>
        <dbReference type="EC" id="2.7.1.26"/>
    </reaction>
</comment>
<accession>A0ABX6H2W0</accession>
<dbReference type="PANTHER" id="PTHR22749">
    <property type="entry name" value="RIBOFLAVIN KINASE/FMN ADENYLYLTRANSFERASE"/>
    <property type="match status" value="1"/>
</dbReference>
<keyword evidence="4" id="KW-0808">Transferase</keyword>
<feature type="domain" description="Riboflavin kinase" evidence="8">
    <location>
        <begin position="5"/>
        <end position="131"/>
    </location>
</feature>
<dbReference type="SUPFAM" id="SSF82114">
    <property type="entry name" value="Riboflavin kinase-like"/>
    <property type="match status" value="1"/>
</dbReference>
<evidence type="ECO:0000256" key="6">
    <source>
        <dbReference type="ARBA" id="ARBA00022840"/>
    </source>
</evidence>
<dbReference type="SMART" id="SM00904">
    <property type="entry name" value="Flavokinase"/>
    <property type="match status" value="1"/>
</dbReference>
<dbReference type="Proteomes" id="UP000464597">
    <property type="component" value="Chromosome"/>
</dbReference>
<gene>
    <name evidence="9" type="ORF">GSU69_16565</name>
</gene>
<evidence type="ECO:0000256" key="5">
    <source>
        <dbReference type="ARBA" id="ARBA00022741"/>
    </source>
</evidence>
<dbReference type="Pfam" id="PF01687">
    <property type="entry name" value="Flavokinase"/>
    <property type="match status" value="1"/>
</dbReference>
<evidence type="ECO:0000259" key="8">
    <source>
        <dbReference type="SMART" id="SM00904"/>
    </source>
</evidence>
<organism evidence="9 10">
    <name type="scientific">Rathayibacter festucae</name>
    <dbReference type="NCBI Taxonomy" id="110937"/>
    <lineage>
        <taxon>Bacteria</taxon>
        <taxon>Bacillati</taxon>
        <taxon>Actinomycetota</taxon>
        <taxon>Actinomycetes</taxon>
        <taxon>Micrococcales</taxon>
        <taxon>Microbacteriaceae</taxon>
        <taxon>Rathayibacter</taxon>
    </lineage>
</organism>
<keyword evidence="2" id="KW-0285">Flavoprotein</keyword>
<dbReference type="RefSeq" id="WP_159423584.1">
    <property type="nucleotide sequence ID" value="NZ_CP047180.1"/>
</dbReference>
<dbReference type="PANTHER" id="PTHR22749:SF6">
    <property type="entry name" value="RIBOFLAVIN KINASE"/>
    <property type="match status" value="1"/>
</dbReference>
<keyword evidence="3" id="KW-0288">FMN</keyword>
<reference evidence="10" key="1">
    <citation type="submission" date="2019-12" db="EMBL/GenBank/DDBJ databases">
        <title>Complete and draft genome sequences of new strains and members of some known species of the genus Rathayibacter isolated from plants.</title>
        <authorList>
            <person name="Tarlachkov S.V."/>
            <person name="Starodumova I.P."/>
            <person name="Dorofeeva L.V."/>
            <person name="Prisyazhnaya N.V."/>
            <person name="Leyn S."/>
            <person name="Zlamal J."/>
            <person name="Elan M."/>
            <person name="Osterman A.L."/>
            <person name="Nadler S."/>
            <person name="Subbotin S.A."/>
            <person name="Evtushenko L.I."/>
        </authorList>
    </citation>
    <scope>NUCLEOTIDE SEQUENCE [LARGE SCALE GENOMIC DNA]</scope>
    <source>
        <strain evidence="10">VKM Ac-2802</strain>
    </source>
</reference>